<dbReference type="OrthoDB" id="6097312at2759"/>
<dbReference type="Proteomes" id="UP000596742">
    <property type="component" value="Unassembled WGS sequence"/>
</dbReference>
<evidence type="ECO:0000313" key="1">
    <source>
        <dbReference type="EMBL" id="VDI78435.1"/>
    </source>
</evidence>
<comment type="caution">
    <text evidence="1">The sequence shown here is derived from an EMBL/GenBank/DDBJ whole genome shotgun (WGS) entry which is preliminary data.</text>
</comment>
<reference evidence="1" key="1">
    <citation type="submission" date="2018-11" db="EMBL/GenBank/DDBJ databases">
        <authorList>
            <person name="Alioto T."/>
            <person name="Alioto T."/>
        </authorList>
    </citation>
    <scope>NUCLEOTIDE SEQUENCE</scope>
</reference>
<evidence type="ECO:0000313" key="2">
    <source>
        <dbReference type="Proteomes" id="UP000596742"/>
    </source>
</evidence>
<evidence type="ECO:0008006" key="3">
    <source>
        <dbReference type="Google" id="ProtNLM"/>
    </source>
</evidence>
<name>A0A8B6HFD3_MYTGA</name>
<sequence length="109" mass="12557">MMQFVNNVIVPYVNGIRLCHSKTQKVIAIFDVFEAHRGERLLDLLKANDIVSLFVPATCTDRLQSLDPSVNREDKEQLKSHFHDWYSAEVINHISEQEDGLGKLHLRTL</sequence>
<protein>
    <recommendedName>
        <fullName evidence="3">DDE-1 domain-containing protein</fullName>
    </recommendedName>
</protein>
<proteinExistence type="predicted"/>
<gene>
    <name evidence="1" type="ORF">MGAL_10B089799</name>
</gene>
<keyword evidence="2" id="KW-1185">Reference proteome</keyword>
<dbReference type="AlphaFoldDB" id="A0A8B6HFD3"/>
<accession>A0A8B6HFD3</accession>
<dbReference type="EMBL" id="UYJE01009962">
    <property type="protein sequence ID" value="VDI78435.1"/>
    <property type="molecule type" value="Genomic_DNA"/>
</dbReference>
<organism evidence="1 2">
    <name type="scientific">Mytilus galloprovincialis</name>
    <name type="common">Mediterranean mussel</name>
    <dbReference type="NCBI Taxonomy" id="29158"/>
    <lineage>
        <taxon>Eukaryota</taxon>
        <taxon>Metazoa</taxon>
        <taxon>Spiralia</taxon>
        <taxon>Lophotrochozoa</taxon>
        <taxon>Mollusca</taxon>
        <taxon>Bivalvia</taxon>
        <taxon>Autobranchia</taxon>
        <taxon>Pteriomorphia</taxon>
        <taxon>Mytilida</taxon>
        <taxon>Mytiloidea</taxon>
        <taxon>Mytilidae</taxon>
        <taxon>Mytilinae</taxon>
        <taxon>Mytilus</taxon>
    </lineage>
</organism>